<dbReference type="eggNOG" id="ENOG502QRRY">
    <property type="taxonomic scope" value="Eukaryota"/>
</dbReference>
<dbReference type="OMA" id="PSFCKME"/>
<dbReference type="Proteomes" id="UP000006591">
    <property type="component" value="Chromosome 2"/>
</dbReference>
<name>A0A0E0G1J4_ORYNI</name>
<evidence type="ECO:0000256" key="3">
    <source>
        <dbReference type="SAM" id="MobiDB-lite"/>
    </source>
</evidence>
<reference evidence="4" key="2">
    <citation type="submission" date="2018-04" db="EMBL/GenBank/DDBJ databases">
        <title>OnivRS2 (Oryza nivara Reference Sequence Version 2).</title>
        <authorList>
            <person name="Zhang J."/>
            <person name="Kudrna D."/>
            <person name="Lee S."/>
            <person name="Talag J."/>
            <person name="Rajasekar S."/>
            <person name="Welchert J."/>
            <person name="Hsing Y.-I."/>
            <person name="Wing R.A."/>
        </authorList>
    </citation>
    <scope>NUCLEOTIDE SEQUENCE [LARGE SCALE GENOMIC DNA]</scope>
    <source>
        <strain evidence="4">SL10</strain>
    </source>
</reference>
<dbReference type="SUPFAM" id="SSF54447">
    <property type="entry name" value="ssDNA-binding transcriptional regulator domain"/>
    <property type="match status" value="1"/>
</dbReference>
<dbReference type="PANTHER" id="PTHR31745:SF1">
    <property type="entry name" value="SINGLE-STRANDED DNA-BINDING PROTEIN WHY2, MITOCHONDRIAL"/>
    <property type="match status" value="1"/>
</dbReference>
<dbReference type="EnsemblPlants" id="ONIVA02G04450.1">
    <property type="protein sequence ID" value="ONIVA02G04450.1"/>
    <property type="gene ID" value="ONIVA02G04450"/>
</dbReference>
<keyword evidence="2" id="KW-0809">Transit peptide</keyword>
<protein>
    <submittedName>
        <fullName evidence="4">Uncharacterized protein</fullName>
    </submittedName>
</protein>
<feature type="region of interest" description="Disordered" evidence="3">
    <location>
        <begin position="67"/>
        <end position="87"/>
    </location>
</feature>
<organism evidence="4">
    <name type="scientific">Oryza nivara</name>
    <name type="common">Indian wild rice</name>
    <name type="synonym">Oryza sativa f. spontanea</name>
    <dbReference type="NCBI Taxonomy" id="4536"/>
    <lineage>
        <taxon>Eukaryota</taxon>
        <taxon>Viridiplantae</taxon>
        <taxon>Streptophyta</taxon>
        <taxon>Embryophyta</taxon>
        <taxon>Tracheophyta</taxon>
        <taxon>Spermatophyta</taxon>
        <taxon>Magnoliopsida</taxon>
        <taxon>Liliopsida</taxon>
        <taxon>Poales</taxon>
        <taxon>Poaceae</taxon>
        <taxon>BOP clade</taxon>
        <taxon>Oryzoideae</taxon>
        <taxon>Oryzeae</taxon>
        <taxon>Oryzinae</taxon>
        <taxon>Oryza</taxon>
    </lineage>
</organism>
<dbReference type="GO" id="GO:0006355">
    <property type="term" value="P:regulation of DNA-templated transcription"/>
    <property type="evidence" value="ECO:0007669"/>
    <property type="project" value="InterPro"/>
</dbReference>
<dbReference type="GO" id="GO:0006952">
    <property type="term" value="P:defense response"/>
    <property type="evidence" value="ECO:0007669"/>
    <property type="project" value="InterPro"/>
</dbReference>
<dbReference type="AlphaFoldDB" id="A0A0E0G1J4"/>
<reference evidence="4" key="1">
    <citation type="submission" date="2015-04" db="UniProtKB">
        <authorList>
            <consortium name="EnsemblPlants"/>
        </authorList>
    </citation>
    <scope>IDENTIFICATION</scope>
    <source>
        <strain evidence="4">SL10</strain>
    </source>
</reference>
<evidence type="ECO:0000313" key="5">
    <source>
        <dbReference type="Proteomes" id="UP000006591"/>
    </source>
</evidence>
<feature type="region of interest" description="Disordered" evidence="3">
    <location>
        <begin position="293"/>
        <end position="318"/>
    </location>
</feature>
<dbReference type="InterPro" id="IPR009044">
    <property type="entry name" value="ssDNA-bd_transcriptional_reg"/>
</dbReference>
<evidence type="ECO:0000256" key="2">
    <source>
        <dbReference type="ARBA" id="ARBA00022946"/>
    </source>
</evidence>
<sequence length="334" mass="36199">MAHSLMAVGPGRPDWAVGWPTCQARKRRHRCGWLPETSGAFPAAFFSSPIPFGIRFSVGNATAAESQGQRCSASPASSPPPPVAQSVSGVLSQSLVSPFDPRDPRVTDLKDALWSGSLTFQHALSTFAADENTSGRKFASYTVFKGKAALSMQPILPSFSKLESGGSRVNKNGSVMLTFFPAVGQRKYDYSKKQLFALSPTEVGSLISLGPAESCEFFHDPSMKSSHEGQVKKSLSVTPLGNDSGYFLNITVLNNLQKTTERLSLPISKAEFTVMRTALSFALPHILGWDQALTNHQPSPSPASKPRVERPHPDSEWERGKGTFIQRATVTLLF</sequence>
<comment type="similarity">
    <text evidence="1">Belongs to the Whirly family.</text>
</comment>
<feature type="compositionally biased region" description="Basic and acidic residues" evidence="3">
    <location>
        <begin position="306"/>
        <end position="318"/>
    </location>
</feature>
<keyword evidence="5" id="KW-1185">Reference proteome</keyword>
<dbReference type="GO" id="GO:0003697">
    <property type="term" value="F:single-stranded DNA binding"/>
    <property type="evidence" value="ECO:0007669"/>
    <property type="project" value="InterPro"/>
</dbReference>
<accession>A0A0E0G1J4</accession>
<dbReference type="Gene3D" id="2.30.31.10">
    <property type="entry name" value="Transcriptional Coactivator Pc4, Chain A"/>
    <property type="match status" value="1"/>
</dbReference>
<dbReference type="PANTHER" id="PTHR31745">
    <property type="entry name" value="SINGLE-STRANDED DNA-BINDING PROTEIN WHY2, MITOCHONDRIAL"/>
    <property type="match status" value="1"/>
</dbReference>
<dbReference type="InterPro" id="IPR013742">
    <property type="entry name" value="Whirly"/>
</dbReference>
<evidence type="ECO:0000313" key="4">
    <source>
        <dbReference type="EnsemblPlants" id="ONIVA02G04450.1"/>
    </source>
</evidence>
<proteinExistence type="inferred from homology"/>
<evidence type="ECO:0000256" key="1">
    <source>
        <dbReference type="ARBA" id="ARBA00006061"/>
    </source>
</evidence>
<dbReference type="Gramene" id="ONIVA02G04450.1">
    <property type="protein sequence ID" value="ONIVA02G04450.1"/>
    <property type="gene ID" value="ONIVA02G04450"/>
</dbReference>
<dbReference type="Pfam" id="PF08536">
    <property type="entry name" value="Whirly"/>
    <property type="match status" value="1"/>
</dbReference>